<geneLocation type="chloroplast" evidence="3"/>
<reference evidence="3" key="1">
    <citation type="journal article" date="2014" name="BMC Genomics">
        <title>Six newly sequenced chloroplast genomes from prasinophyte green algae provide insights into the relationships among prasinophyte lineages and the diversity of streamlined genome architecture in picoplanktonic species.</title>
        <authorList>
            <person name="Lemieux C."/>
            <person name="Otis C."/>
            <person name="Turmel M."/>
        </authorList>
    </citation>
    <scope>NUCLEOTIDE SEQUENCE</scope>
</reference>
<dbReference type="GO" id="GO:0004176">
    <property type="term" value="F:ATP-dependent peptidase activity"/>
    <property type="evidence" value="ECO:0007669"/>
    <property type="project" value="TreeGrafter"/>
</dbReference>
<evidence type="ECO:0000259" key="2">
    <source>
        <dbReference type="SMART" id="SM00382"/>
    </source>
</evidence>
<keyword evidence="1" id="KW-0472">Membrane</keyword>
<dbReference type="GO" id="GO:0005524">
    <property type="term" value="F:ATP binding"/>
    <property type="evidence" value="ECO:0007669"/>
    <property type="project" value="InterPro"/>
</dbReference>
<evidence type="ECO:0000256" key="1">
    <source>
        <dbReference type="SAM" id="Phobius"/>
    </source>
</evidence>
<dbReference type="GO" id="GO:0045037">
    <property type="term" value="P:protein import into chloroplast stroma"/>
    <property type="evidence" value="ECO:0007669"/>
    <property type="project" value="TreeGrafter"/>
</dbReference>
<dbReference type="SMART" id="SM00382">
    <property type="entry name" value="AAA"/>
    <property type="match status" value="1"/>
</dbReference>
<gene>
    <name evidence="3" type="primary">ftsH</name>
</gene>
<dbReference type="InterPro" id="IPR003959">
    <property type="entry name" value="ATPase_AAA_core"/>
</dbReference>
<dbReference type="EMBL" id="KJ746601">
    <property type="protein sequence ID" value="AID67761.1"/>
    <property type="molecule type" value="Genomic_DNA"/>
</dbReference>
<keyword evidence="1" id="KW-0812">Transmembrane</keyword>
<sequence>MARARQIIYNQGDGVSKIELVEPPQTFLTYLQIPLNFYAIFWFASVIVFTVNFFRKSTYRETLVIWPDNNRKRLKDILLPDTTLSYLAEWICFLRGNQGEQPYSYVPKGILLVGPPGTGKTTLAQAFAYEANLPIICETVSHFYAGSRNVWYKVREIFRLAQKWSPSILFLDDMGTLGNRPSDPVTVTQKGVLTPVMFQNRNELQKTKTSYSLKDLSQKESCHKEMTLLTHFLIELDGLQKRKGVIVMGATHSLEGMDRALLRPGRFERIIWLKPLNQTQRINLLQHNFKRVGHTLTEENWQKLGPLTQGLTGACLQSIADKIILRNRGVSKITSQQVQKGLEDLQKQTQLQKYQKKENPELKNLKGLWYKKWWMDEITKRLANVPTGGWHTYYAHEPLGDWYQQAFVENKNLPKWDQDVAEDDYRDYPNTN</sequence>
<dbReference type="AlphaFoldDB" id="A0A088CJJ2"/>
<name>A0A088CJJ2_9CHLO</name>
<dbReference type="InterPro" id="IPR027417">
    <property type="entry name" value="P-loop_NTPase"/>
</dbReference>
<dbReference type="PANTHER" id="PTHR23076">
    <property type="entry name" value="METALLOPROTEASE M41 FTSH"/>
    <property type="match status" value="1"/>
</dbReference>
<dbReference type="GO" id="GO:0006508">
    <property type="term" value="P:proteolysis"/>
    <property type="evidence" value="ECO:0007669"/>
    <property type="project" value="TreeGrafter"/>
</dbReference>
<dbReference type="GO" id="GO:0009507">
    <property type="term" value="C:chloroplast"/>
    <property type="evidence" value="ECO:0007669"/>
    <property type="project" value="TreeGrafter"/>
</dbReference>
<organism evidence="3">
    <name type="scientific">Chloropicon primus</name>
    <dbReference type="NCBI Taxonomy" id="1764295"/>
    <lineage>
        <taxon>Eukaryota</taxon>
        <taxon>Viridiplantae</taxon>
        <taxon>Chlorophyta</taxon>
        <taxon>Chloropicophyceae</taxon>
        <taxon>Chloropicales</taxon>
        <taxon>Chloropicaceae</taxon>
        <taxon>Chloropicon</taxon>
    </lineage>
</organism>
<evidence type="ECO:0000313" key="3">
    <source>
        <dbReference type="EMBL" id="AID67761.1"/>
    </source>
</evidence>
<dbReference type="GO" id="GO:0051301">
    <property type="term" value="P:cell division"/>
    <property type="evidence" value="ECO:0007669"/>
    <property type="project" value="UniProtKB-KW"/>
</dbReference>
<keyword evidence="3" id="KW-0934">Plastid</keyword>
<feature type="domain" description="AAA+ ATPase" evidence="2">
    <location>
        <begin position="106"/>
        <end position="277"/>
    </location>
</feature>
<keyword evidence="3" id="KW-0150">Chloroplast</keyword>
<dbReference type="PANTHER" id="PTHR23076:SF37">
    <property type="entry name" value="ATP-DEPENDENT ZINC METALLOPROTEASE FTSH 4, MITOCHONDRIAL"/>
    <property type="match status" value="1"/>
</dbReference>
<proteinExistence type="predicted"/>
<feature type="transmembrane region" description="Helical" evidence="1">
    <location>
        <begin position="35"/>
        <end position="54"/>
    </location>
</feature>
<accession>A0A088CJJ2</accession>
<dbReference type="Pfam" id="PF00004">
    <property type="entry name" value="AAA"/>
    <property type="match status" value="1"/>
</dbReference>
<keyword evidence="3" id="KW-0131">Cell cycle</keyword>
<protein>
    <submittedName>
        <fullName evidence="3">Cell division protein</fullName>
    </submittedName>
</protein>
<dbReference type="Gene3D" id="3.40.50.300">
    <property type="entry name" value="P-loop containing nucleotide triphosphate hydrolases"/>
    <property type="match status" value="1"/>
</dbReference>
<dbReference type="SUPFAM" id="SSF52540">
    <property type="entry name" value="P-loop containing nucleoside triphosphate hydrolases"/>
    <property type="match status" value="1"/>
</dbReference>
<dbReference type="Gene3D" id="1.10.8.60">
    <property type="match status" value="1"/>
</dbReference>
<keyword evidence="1" id="KW-1133">Transmembrane helix</keyword>
<keyword evidence="3" id="KW-0132">Cell division</keyword>
<dbReference type="InterPro" id="IPR003593">
    <property type="entry name" value="AAA+_ATPase"/>
</dbReference>
<dbReference type="GO" id="GO:0016887">
    <property type="term" value="F:ATP hydrolysis activity"/>
    <property type="evidence" value="ECO:0007669"/>
    <property type="project" value="InterPro"/>
</dbReference>